<keyword evidence="4" id="KW-1185">Reference proteome</keyword>
<dbReference type="GO" id="GO:0004842">
    <property type="term" value="F:ubiquitin-protein transferase activity"/>
    <property type="evidence" value="ECO:0007669"/>
    <property type="project" value="InterPro"/>
</dbReference>
<evidence type="ECO:0000259" key="2">
    <source>
        <dbReference type="PROSITE" id="PS51698"/>
    </source>
</evidence>
<feature type="domain" description="U-box" evidence="2">
    <location>
        <begin position="436"/>
        <end position="509"/>
    </location>
</feature>
<sequence length="634" mass="71755">MAFFLTNILSGCNPTQPLNLPSMTRPLPSNTNKKNSPVTPPLPSYLRNDDFEIFLDEIFASFHRSLAMSEVLRKYKRDFRENLGIRTLTQALQMSSDHYKQVIKNSTHIKSLEDGIVALKDLRPTFYNVVIPREIAGGNQLVKHWRLASVEIKLGQFFIMQISFKWSYINHDSSLSNSLFSKNYHERYAPTIGWTVGWGGGGGDSGTRNFDLDEDEYLIGFKGAKEIRRGCIMELEFFTNKGRKLNVETVKRSSSHCEKFNFKATWSPNTAFGIMGLKVGFKQSSKENYAGISNLVAVCHELNENPGRAYLPQENDLSEGIRPLYVEPVQQVHSSALQRPGGQQQRHRVVNAITGEYEEEDIFSRADTTTMTATAPNPSQQRTTPTIDTAPNAPNPHDFQDRSSFPPPPVEVPSLERFSSIPQESPLAVNFIDHSFREKFLTGPISCEEFDDPVILSDGHTYERKFIMKWLAKKNTSPMTREVLKNKDLTLNKLVQQLLNLDEGKKGGKEELVRSLLCCPLTRKVFITPVVLKADGITYEKTSLEDYLSTNTKTPLEKKTIRKGQNQIISNYVIASLIDYAKAEQDKQRVRKYSFDDEGNEKPSGKRARAHSYDWGGMWSALGNLKIAVQKGSF</sequence>
<dbReference type="SMART" id="SM00504">
    <property type="entry name" value="Ubox"/>
    <property type="match status" value="2"/>
</dbReference>
<dbReference type="InterPro" id="IPR036404">
    <property type="entry name" value="Jacalin-like_lectin_dom_sf"/>
</dbReference>
<feature type="compositionally biased region" description="Polar residues" evidence="1">
    <location>
        <begin position="17"/>
        <end position="37"/>
    </location>
</feature>
<dbReference type="EMBL" id="BRXW01000506">
    <property type="protein sequence ID" value="GMH61245.1"/>
    <property type="molecule type" value="Genomic_DNA"/>
</dbReference>
<dbReference type="OrthoDB" id="424220at2759"/>
<dbReference type="PANTHER" id="PTHR46573">
    <property type="entry name" value="WD REPEAT, SAM AND U-BOX DOMAIN-CONTAINING PROTEIN 1"/>
    <property type="match status" value="1"/>
</dbReference>
<evidence type="ECO:0000313" key="3">
    <source>
        <dbReference type="EMBL" id="GMH61245.1"/>
    </source>
</evidence>
<dbReference type="InterPro" id="IPR052085">
    <property type="entry name" value="WD-SAM-U-box"/>
</dbReference>
<dbReference type="InterPro" id="IPR003613">
    <property type="entry name" value="Ubox_domain"/>
</dbReference>
<feature type="region of interest" description="Disordered" evidence="1">
    <location>
        <begin position="17"/>
        <end position="41"/>
    </location>
</feature>
<comment type="caution">
    <text evidence="3">The sequence shown here is derived from an EMBL/GenBank/DDBJ whole genome shotgun (WGS) entry which is preliminary data.</text>
</comment>
<reference evidence="4" key="1">
    <citation type="journal article" date="2023" name="Commun. Biol.">
        <title>Genome analysis of Parmales, the sister group of diatoms, reveals the evolutionary specialization of diatoms from phago-mixotrophs to photoautotrophs.</title>
        <authorList>
            <person name="Ban H."/>
            <person name="Sato S."/>
            <person name="Yoshikawa S."/>
            <person name="Yamada K."/>
            <person name="Nakamura Y."/>
            <person name="Ichinomiya M."/>
            <person name="Sato N."/>
            <person name="Blanc-Mathieu R."/>
            <person name="Endo H."/>
            <person name="Kuwata A."/>
            <person name="Ogata H."/>
        </authorList>
    </citation>
    <scope>NUCLEOTIDE SEQUENCE [LARGE SCALE GENOMIC DNA]</scope>
    <source>
        <strain evidence="4">NIES 3700</strain>
    </source>
</reference>
<gene>
    <name evidence="3" type="ORF">TrLO_g237</name>
</gene>
<organism evidence="3 4">
    <name type="scientific">Triparma laevis f. longispina</name>
    <dbReference type="NCBI Taxonomy" id="1714387"/>
    <lineage>
        <taxon>Eukaryota</taxon>
        <taxon>Sar</taxon>
        <taxon>Stramenopiles</taxon>
        <taxon>Ochrophyta</taxon>
        <taxon>Bolidophyceae</taxon>
        <taxon>Parmales</taxon>
        <taxon>Triparmaceae</taxon>
        <taxon>Triparma</taxon>
    </lineage>
</organism>
<dbReference type="SUPFAM" id="SSF57850">
    <property type="entry name" value="RING/U-box"/>
    <property type="match status" value="2"/>
</dbReference>
<dbReference type="AlphaFoldDB" id="A0A9W7A1I0"/>
<accession>A0A9W7A1I0</accession>
<dbReference type="PANTHER" id="PTHR46573:SF1">
    <property type="entry name" value="WD REPEAT, SAM AND U-BOX DOMAIN-CONTAINING PROTEIN 1"/>
    <property type="match status" value="1"/>
</dbReference>
<dbReference type="GO" id="GO:0016567">
    <property type="term" value="P:protein ubiquitination"/>
    <property type="evidence" value="ECO:0007669"/>
    <property type="project" value="InterPro"/>
</dbReference>
<name>A0A9W7A1I0_9STRA</name>
<protein>
    <recommendedName>
        <fullName evidence="2">U-box domain-containing protein</fullName>
    </recommendedName>
</protein>
<evidence type="ECO:0000256" key="1">
    <source>
        <dbReference type="SAM" id="MobiDB-lite"/>
    </source>
</evidence>
<dbReference type="Gene3D" id="2.100.10.30">
    <property type="entry name" value="Jacalin-like lectin domain"/>
    <property type="match status" value="1"/>
</dbReference>
<proteinExistence type="predicted"/>
<dbReference type="PROSITE" id="PS51698">
    <property type="entry name" value="U_BOX"/>
    <property type="match status" value="1"/>
</dbReference>
<evidence type="ECO:0000313" key="4">
    <source>
        <dbReference type="Proteomes" id="UP001165122"/>
    </source>
</evidence>
<dbReference type="Proteomes" id="UP001165122">
    <property type="component" value="Unassembled WGS sequence"/>
</dbReference>
<dbReference type="CDD" id="cd16655">
    <property type="entry name" value="RING-Ubox_WDSUB1-like"/>
    <property type="match status" value="1"/>
</dbReference>
<dbReference type="InterPro" id="IPR013083">
    <property type="entry name" value="Znf_RING/FYVE/PHD"/>
</dbReference>
<dbReference type="SUPFAM" id="SSF51101">
    <property type="entry name" value="Mannose-binding lectins"/>
    <property type="match status" value="1"/>
</dbReference>
<dbReference type="Gene3D" id="3.30.40.10">
    <property type="entry name" value="Zinc/RING finger domain, C3HC4 (zinc finger)"/>
    <property type="match status" value="2"/>
</dbReference>
<feature type="region of interest" description="Disordered" evidence="1">
    <location>
        <begin position="369"/>
        <end position="414"/>
    </location>
</feature>
<feature type="compositionally biased region" description="Polar residues" evidence="1">
    <location>
        <begin position="369"/>
        <end position="389"/>
    </location>
</feature>
<dbReference type="Pfam" id="PF04564">
    <property type="entry name" value="U-box"/>
    <property type="match status" value="1"/>
</dbReference>